<dbReference type="InterPro" id="IPR020845">
    <property type="entry name" value="AMP-binding_CS"/>
</dbReference>
<dbReference type="PANTHER" id="PTHR24096:SF420">
    <property type="entry name" value="LONG-CHAIN-FATTY-ACID--COA LIGASE-RELATED"/>
    <property type="match status" value="1"/>
</dbReference>
<dbReference type="STRING" id="355243.SAMN03080615_03455"/>
<evidence type="ECO:0000313" key="3">
    <source>
        <dbReference type="Proteomes" id="UP000198749"/>
    </source>
</evidence>
<dbReference type="Pfam" id="PF00501">
    <property type="entry name" value="AMP-binding"/>
    <property type="match status" value="1"/>
</dbReference>
<dbReference type="Pfam" id="PF23562">
    <property type="entry name" value="AMP-binding_C_3"/>
    <property type="match status" value="1"/>
</dbReference>
<evidence type="ECO:0000259" key="1">
    <source>
        <dbReference type="Pfam" id="PF00501"/>
    </source>
</evidence>
<feature type="domain" description="AMP-dependent synthetase/ligase" evidence="1">
    <location>
        <begin position="45"/>
        <end position="430"/>
    </location>
</feature>
<proteinExistence type="predicted"/>
<gene>
    <name evidence="2" type="ORF">SAMN03080615_03455</name>
</gene>
<dbReference type="InterPro" id="IPR042099">
    <property type="entry name" value="ANL_N_sf"/>
</dbReference>
<dbReference type="OrthoDB" id="9803968at2"/>
<dbReference type="RefSeq" id="WP_091360695.1">
    <property type="nucleotide sequence ID" value="NZ_AP025284.1"/>
</dbReference>
<dbReference type="AlphaFoldDB" id="A0A1H9KEZ3"/>
<dbReference type="SUPFAM" id="SSF56801">
    <property type="entry name" value="Acetyl-CoA synthetase-like"/>
    <property type="match status" value="1"/>
</dbReference>
<organism evidence="2 3">
    <name type="scientific">Amphritea atlantica</name>
    <dbReference type="NCBI Taxonomy" id="355243"/>
    <lineage>
        <taxon>Bacteria</taxon>
        <taxon>Pseudomonadati</taxon>
        <taxon>Pseudomonadota</taxon>
        <taxon>Gammaproteobacteria</taxon>
        <taxon>Oceanospirillales</taxon>
        <taxon>Oceanospirillaceae</taxon>
        <taxon>Amphritea</taxon>
    </lineage>
</organism>
<dbReference type="EMBL" id="FOGB01000013">
    <property type="protein sequence ID" value="SEQ97736.1"/>
    <property type="molecule type" value="Genomic_DNA"/>
</dbReference>
<dbReference type="Proteomes" id="UP000198749">
    <property type="component" value="Unassembled WGS sequence"/>
</dbReference>
<reference evidence="3" key="1">
    <citation type="submission" date="2016-10" db="EMBL/GenBank/DDBJ databases">
        <authorList>
            <person name="Varghese N."/>
            <person name="Submissions S."/>
        </authorList>
    </citation>
    <scope>NUCLEOTIDE SEQUENCE [LARGE SCALE GENOMIC DNA]</scope>
    <source>
        <strain evidence="3">DSM 18887</strain>
    </source>
</reference>
<dbReference type="InterPro" id="IPR000873">
    <property type="entry name" value="AMP-dep_synth/lig_dom"/>
</dbReference>
<name>A0A1H9KEZ3_9GAMM</name>
<dbReference type="Gene3D" id="3.40.50.12780">
    <property type="entry name" value="N-terminal domain of ligase-like"/>
    <property type="match status" value="1"/>
</dbReference>
<keyword evidence="3" id="KW-1185">Reference proteome</keyword>
<accession>A0A1H9KEZ3</accession>
<sequence length="618" mass="67848">MNAQTLPVNVVTYDVSIETRDDGSMLVRSDSELPPYATKMTDKLEYWAATAPDRVMVAQRTEDKHHWETVTYAEALEKVKHLSQYLLNQNLCAERPVVILSGNSISHLLVGLAAMYVGIPYSPISTAYSLISTDFGKLRYIVEKLTPGLVFVENLGPFRDAIDAVMPSDCRVLAYEADHGVDDFSFDLSLFSDAVNTPVTDEVVSANAAVNGDTIAKLLFTSGSTGMPKGVINTQRMICANQEMIATYLNFVHQQPPVLCDWLPWNHTFGGNKNTGMVIYNGGSLYIDGGKPVPKGIAETVANLREIAPTIYFNVPKGYELLVKELKQHPDMAKVFFSNLQVLFYAGAGLAQHVWDELMELSVQYTGHKVPILTGLGATETAPSAMFTSIEESASGVVGVPVPGVQLKLVPNQGKLEVRVKGVSVMPGYWRDEVQTAKAFDEEGFYCLGDALKFIDEEKPSRGFYFDGRVSEDFKLDTGTWVSVGTLKAHMIHEFAPYIQDVVIVGRDRGFISALVFPDFEHCRHLIDSEEGTLSLEQIVNHAAVRQVFNDHLASMAEKSTGSSTRIQSLVLQSEPADIDAHEMTDKGSLNSNAVISNRADIVNDIYSATPSAQVITL</sequence>
<evidence type="ECO:0000313" key="2">
    <source>
        <dbReference type="EMBL" id="SEQ97736.1"/>
    </source>
</evidence>
<dbReference type="PANTHER" id="PTHR24096">
    <property type="entry name" value="LONG-CHAIN-FATTY-ACID--COA LIGASE"/>
    <property type="match status" value="1"/>
</dbReference>
<dbReference type="PROSITE" id="PS00455">
    <property type="entry name" value="AMP_BINDING"/>
    <property type="match status" value="1"/>
</dbReference>
<dbReference type="GO" id="GO:0016405">
    <property type="term" value="F:CoA-ligase activity"/>
    <property type="evidence" value="ECO:0007669"/>
    <property type="project" value="TreeGrafter"/>
</dbReference>
<protein>
    <submittedName>
        <fullName evidence="2">Feruloyl-CoA synthase</fullName>
    </submittedName>
</protein>